<keyword evidence="3" id="KW-1185">Reference proteome</keyword>
<keyword evidence="1" id="KW-0812">Transmembrane</keyword>
<dbReference type="RefSeq" id="WP_286336926.1">
    <property type="nucleotide sequence ID" value="NZ_AP027370.1"/>
</dbReference>
<dbReference type="Proteomes" id="UP001321445">
    <property type="component" value="Chromosome"/>
</dbReference>
<organism evidence="2 3">
    <name type="scientific">Hydrogenimonas cancrithermarum</name>
    <dbReference type="NCBI Taxonomy" id="2993563"/>
    <lineage>
        <taxon>Bacteria</taxon>
        <taxon>Pseudomonadati</taxon>
        <taxon>Campylobacterota</taxon>
        <taxon>Epsilonproteobacteria</taxon>
        <taxon>Campylobacterales</taxon>
        <taxon>Hydrogenimonadaceae</taxon>
        <taxon>Hydrogenimonas</taxon>
    </lineage>
</organism>
<accession>A0ABM8FHE1</accession>
<evidence type="ECO:0000256" key="1">
    <source>
        <dbReference type="SAM" id="Phobius"/>
    </source>
</evidence>
<evidence type="ECO:0000313" key="2">
    <source>
        <dbReference type="EMBL" id="BDY11710.1"/>
    </source>
</evidence>
<protein>
    <recommendedName>
        <fullName evidence="4">LPXTG cell wall anchor domain-containing protein</fullName>
    </recommendedName>
</protein>
<gene>
    <name evidence="2" type="ORF">HCR_00220</name>
</gene>
<keyword evidence="1" id="KW-0472">Membrane</keyword>
<sequence length="134" mass="15604">MNPALRQLKDIKPPVEVPDDSLWLLIAIAAAVLLLFLALWYVRRLKRRPRRRRRRVDPVAQAKKRLKAIDFSDAKGAVYTFGEAMPLLIGENDELMRRFDALLRDLEKYKYKKVVPSLQSSDVKKMKALMKEVL</sequence>
<evidence type="ECO:0008006" key="4">
    <source>
        <dbReference type="Google" id="ProtNLM"/>
    </source>
</evidence>
<keyword evidence="1" id="KW-1133">Transmembrane helix</keyword>
<dbReference type="EMBL" id="AP027370">
    <property type="protein sequence ID" value="BDY11710.1"/>
    <property type="molecule type" value="Genomic_DNA"/>
</dbReference>
<name>A0ABM8FHE1_9BACT</name>
<feature type="transmembrane region" description="Helical" evidence="1">
    <location>
        <begin position="22"/>
        <end position="42"/>
    </location>
</feature>
<evidence type="ECO:0000313" key="3">
    <source>
        <dbReference type="Proteomes" id="UP001321445"/>
    </source>
</evidence>
<reference evidence="2 3" key="1">
    <citation type="submission" date="2023-03" db="EMBL/GenBank/DDBJ databases">
        <title>Description of Hydrogenimonas sp. ISO32.</title>
        <authorList>
            <person name="Mino S."/>
            <person name="Fukazawa S."/>
            <person name="Sawabe T."/>
        </authorList>
    </citation>
    <scope>NUCLEOTIDE SEQUENCE [LARGE SCALE GENOMIC DNA]</scope>
    <source>
        <strain evidence="2 3">ISO32</strain>
    </source>
</reference>
<proteinExistence type="predicted"/>